<dbReference type="Proteomes" id="UP001163846">
    <property type="component" value="Unassembled WGS sequence"/>
</dbReference>
<dbReference type="InterPro" id="IPR036420">
    <property type="entry name" value="BRCT_dom_sf"/>
</dbReference>
<dbReference type="CDD" id="cd18432">
    <property type="entry name" value="BRCT_PAXIP1_rpt6_like"/>
    <property type="match status" value="1"/>
</dbReference>
<keyword evidence="4" id="KW-1185">Reference proteome</keyword>
<feature type="region of interest" description="Disordered" evidence="1">
    <location>
        <begin position="531"/>
        <end position="932"/>
    </location>
</feature>
<reference evidence="3" key="1">
    <citation type="submission" date="2022-08" db="EMBL/GenBank/DDBJ databases">
        <authorList>
            <consortium name="DOE Joint Genome Institute"/>
            <person name="Min B."/>
            <person name="Riley R."/>
            <person name="Sierra-Patev S."/>
            <person name="Naranjo-Ortiz M."/>
            <person name="Looney B."/>
            <person name="Konkel Z."/>
            <person name="Slot J.C."/>
            <person name="Sakamoto Y."/>
            <person name="Steenwyk J.L."/>
            <person name="Rokas A."/>
            <person name="Carro J."/>
            <person name="Camarero S."/>
            <person name="Ferreira P."/>
            <person name="Molpeceres G."/>
            <person name="Ruiz-Duenas F.J."/>
            <person name="Serrano A."/>
            <person name="Henrissat B."/>
            <person name="Drula E."/>
            <person name="Hughes K.W."/>
            <person name="Mata J.L."/>
            <person name="Ishikawa N.K."/>
            <person name="Vargas-Isla R."/>
            <person name="Ushijima S."/>
            <person name="Smith C.A."/>
            <person name="Ahrendt S."/>
            <person name="Andreopoulos W."/>
            <person name="He G."/>
            <person name="Labutti K."/>
            <person name="Lipzen A."/>
            <person name="Ng V."/>
            <person name="Sandor L."/>
            <person name="Barry K."/>
            <person name="Martinez A.T."/>
            <person name="Xiao Y."/>
            <person name="Gibbons J.G."/>
            <person name="Terashima K."/>
            <person name="Hibbett D.S."/>
            <person name="Grigoriev I.V."/>
        </authorList>
    </citation>
    <scope>NUCLEOTIDE SEQUENCE</scope>
    <source>
        <strain evidence="3">TFB9207</strain>
    </source>
</reference>
<feature type="compositionally biased region" description="Polar residues" evidence="1">
    <location>
        <begin position="777"/>
        <end position="800"/>
    </location>
</feature>
<comment type="caution">
    <text evidence="3">The sequence shown here is derived from an EMBL/GenBank/DDBJ whole genome shotgun (WGS) entry which is preliminary data.</text>
</comment>
<feature type="compositionally biased region" description="Acidic residues" evidence="1">
    <location>
        <begin position="463"/>
        <end position="474"/>
    </location>
</feature>
<dbReference type="InterPro" id="IPR001357">
    <property type="entry name" value="BRCT_dom"/>
</dbReference>
<protein>
    <recommendedName>
        <fullName evidence="2">BRCT domain-containing protein</fullName>
    </recommendedName>
</protein>
<accession>A0AA38UG29</accession>
<feature type="domain" description="BRCT" evidence="2">
    <location>
        <begin position="947"/>
        <end position="1011"/>
    </location>
</feature>
<dbReference type="PANTHER" id="PTHR47667:SF1">
    <property type="entry name" value="REGULATOR OF TY1 TRANSPOSITION PROTEIN 107"/>
    <property type="match status" value="1"/>
</dbReference>
<feature type="compositionally biased region" description="Basic and acidic residues" evidence="1">
    <location>
        <begin position="722"/>
        <end position="737"/>
    </location>
</feature>
<dbReference type="SUPFAM" id="SSF52113">
    <property type="entry name" value="BRCT domain"/>
    <property type="match status" value="4"/>
</dbReference>
<dbReference type="PANTHER" id="PTHR47667">
    <property type="entry name" value="REGULATOR OF TY1 TRANSPOSITION PROTEIN 107"/>
    <property type="match status" value="1"/>
</dbReference>
<feature type="compositionally biased region" description="Low complexity" evidence="1">
    <location>
        <begin position="860"/>
        <end position="869"/>
    </location>
</feature>
<evidence type="ECO:0000259" key="2">
    <source>
        <dbReference type="PROSITE" id="PS50172"/>
    </source>
</evidence>
<evidence type="ECO:0000313" key="4">
    <source>
        <dbReference type="Proteomes" id="UP001163846"/>
    </source>
</evidence>
<dbReference type="InterPro" id="IPR053036">
    <property type="entry name" value="CellCycle_DNARepair_Reg"/>
</dbReference>
<feature type="region of interest" description="Disordered" evidence="1">
    <location>
        <begin position="463"/>
        <end position="496"/>
    </location>
</feature>
<feature type="domain" description="BRCT" evidence="2">
    <location>
        <begin position="344"/>
        <end position="419"/>
    </location>
</feature>
<sequence length="1138" mass="127197">MAQIFNKLVIYLPSSLSAIHVRQLTDLIETHGGTVARSADDTTITHVVTNSHRFEGWQNFQGETTSRPVCTEKWLERSVILGKLQPSSNYSADPCQLFSGVVGCAADLFPSDVEVLSAGITAFGGQWRSGLTKDVTHLFTLGSDSEKYQNALDYKKEVPITILLPHWFDDVIRLGMGNLDVSPYEWPEPLVLQPNKALDNERKKKSNKVELNKEILFSTTSWNAESATTKIMSPKQVFGQRRVLLSSSLGLGARRTAIEKFVERADGIVIPLRNTDGDGDANEEAQKILDCDIFVTRFRSGTAYFKAARAGKTIASMSWVFHVLSIGILTPPLDQLLHYPIPKRPIEGFAAHELTITNFTGDAREYIKKLVCTMGAKFTPSMSSKNTVLIAAQIDGTKTDRARAWGIPIVNHLWLEDCFVNWKNMTVGNDRYIHFPQGSNFAPRLGERGLDPHIEDPDELDRLEEEEADQEAEEELRGDQEPAVVPARGALTQDSARDVGEVADIAMGAYDEPVIHQTDEAHAMHVDVDAEPAHTRTTPQTPVSRPRPKPRATSRKDNNDDFDTTAVPRKSPTKLSFRRSPVIETEAPQIDLDIHSASEKENRYGSDGNEEEKELEGTTSSKRRKVQDSKKFHGKRRVSHIVDSPESEEELEVHLPKRSPAARAKAKPDRSKPAVKRTRYVSDDEPKELDDEEGDDPQKKTGRDNEDNDRVGPPSRKRGRPSKQDSAKHDNRNRASDTEESDDDPRPHTPQAKPVSKVQVNVGPSPKQVLVMMPSLGESTRSAGPSSPSKALTKSSNVTVASAERRARPSIRTDTLDSPASGSGRPSRRAAERASQQLHDTVMPDLVKYESEMRKRRRQSSSSVSALPRDYSEDDEHQGGMHRKGKDQAKAKEDNPVINGRKRKISSSRDTVEADRPATSPPKKIKKRKPGSVRVMTTQVSLSDDTRKELEKLGAKFVTKPRECTHLIATKITRTEKFLCAMAVSPWILTDQWIHQSVAAKTLLPEEPFYLKDRGKWNIDLKKSLDEAKKLKYPLLAGRVFYVTPGVKEDRSLLNNVISAFGGKMVACMPNDRQLLSNGRQLPMRHLLTCEDDRKLWEPIAKVAYIHNIELLLQGVLNQFMDFDNPEFHIDGTLDVES</sequence>
<evidence type="ECO:0000256" key="1">
    <source>
        <dbReference type="SAM" id="MobiDB-lite"/>
    </source>
</evidence>
<evidence type="ECO:0000313" key="3">
    <source>
        <dbReference type="EMBL" id="KAJ3840194.1"/>
    </source>
</evidence>
<feature type="compositionally biased region" description="Basic and acidic residues" evidence="1">
    <location>
        <begin position="886"/>
        <end position="895"/>
    </location>
</feature>
<dbReference type="CDD" id="cd18436">
    <property type="entry name" value="BRCT_BRC1_like_rpt2"/>
    <property type="match status" value="1"/>
</dbReference>
<dbReference type="CDD" id="cd17743">
    <property type="entry name" value="BRCT_BRC1_like_rpt5"/>
    <property type="match status" value="1"/>
</dbReference>
<dbReference type="Gene3D" id="3.40.50.10190">
    <property type="entry name" value="BRCT domain"/>
    <property type="match status" value="5"/>
</dbReference>
<dbReference type="Pfam" id="PF12738">
    <property type="entry name" value="PTCB-BRCT"/>
    <property type="match status" value="1"/>
</dbReference>
<dbReference type="EMBL" id="MU806090">
    <property type="protein sequence ID" value="KAJ3840194.1"/>
    <property type="molecule type" value="Genomic_DNA"/>
</dbReference>
<feature type="domain" description="BRCT" evidence="2">
    <location>
        <begin position="1"/>
        <end position="92"/>
    </location>
</feature>
<name>A0AA38UG29_9AGAR</name>
<organism evidence="3 4">
    <name type="scientific">Lentinula raphanica</name>
    <dbReference type="NCBI Taxonomy" id="153919"/>
    <lineage>
        <taxon>Eukaryota</taxon>
        <taxon>Fungi</taxon>
        <taxon>Dikarya</taxon>
        <taxon>Basidiomycota</taxon>
        <taxon>Agaricomycotina</taxon>
        <taxon>Agaricomycetes</taxon>
        <taxon>Agaricomycetidae</taxon>
        <taxon>Agaricales</taxon>
        <taxon>Marasmiineae</taxon>
        <taxon>Omphalotaceae</taxon>
        <taxon>Lentinula</taxon>
    </lineage>
</organism>
<feature type="compositionally biased region" description="Acidic residues" evidence="1">
    <location>
        <begin position="683"/>
        <end position="695"/>
    </location>
</feature>
<feature type="compositionally biased region" description="Basic and acidic residues" evidence="1">
    <location>
        <begin position="592"/>
        <end position="604"/>
    </location>
</feature>
<dbReference type="PROSITE" id="PS50172">
    <property type="entry name" value="BRCT"/>
    <property type="match status" value="4"/>
</dbReference>
<dbReference type="SMART" id="SM00292">
    <property type="entry name" value="BRCT"/>
    <property type="match status" value="4"/>
</dbReference>
<dbReference type="AlphaFoldDB" id="A0AA38UG29"/>
<dbReference type="Pfam" id="PF16770">
    <property type="entry name" value="RTT107_BRCT_5"/>
    <property type="match status" value="1"/>
</dbReference>
<feature type="domain" description="BRCT" evidence="2">
    <location>
        <begin position="93"/>
        <end position="173"/>
    </location>
</feature>
<proteinExistence type="predicted"/>
<feature type="compositionally biased region" description="Basic and acidic residues" evidence="1">
    <location>
        <begin position="696"/>
        <end position="710"/>
    </location>
</feature>
<gene>
    <name evidence="3" type="ORF">F5878DRAFT_559473</name>
</gene>
<dbReference type="Pfam" id="PF16589">
    <property type="entry name" value="BRCT_2"/>
    <property type="match status" value="2"/>
</dbReference>